<keyword evidence="3" id="KW-1185">Reference proteome</keyword>
<name>A0A9W8R0S2_9HYPO</name>
<dbReference type="Proteomes" id="UP001152087">
    <property type="component" value="Unassembled WGS sequence"/>
</dbReference>
<sequence>MSSVNAQQGSAATMAVNARPAESQDVSKARAAAYSHDNVFARIHARGEDPGADPGAGIGGDGQAEAGLEDLEIYMAAYQPPAGQGDGTQVDSRVQ</sequence>
<feature type="region of interest" description="Disordered" evidence="1">
    <location>
        <begin position="1"/>
        <end position="21"/>
    </location>
</feature>
<gene>
    <name evidence="2" type="ORF">NW755_008943</name>
</gene>
<feature type="compositionally biased region" description="Polar residues" evidence="1">
    <location>
        <begin position="1"/>
        <end position="11"/>
    </location>
</feature>
<comment type="caution">
    <text evidence="2">The sequence shown here is derived from an EMBL/GenBank/DDBJ whole genome shotgun (WGS) entry which is preliminary data.</text>
</comment>
<dbReference type="AlphaFoldDB" id="A0A9W8R0S2"/>
<evidence type="ECO:0000256" key="1">
    <source>
        <dbReference type="SAM" id="MobiDB-lite"/>
    </source>
</evidence>
<protein>
    <submittedName>
        <fullName evidence="2">Uncharacterized protein</fullName>
    </submittedName>
</protein>
<dbReference type="OrthoDB" id="5076675at2759"/>
<accession>A0A9W8R0S2</accession>
<feature type="region of interest" description="Disordered" evidence="1">
    <location>
        <begin position="46"/>
        <end position="65"/>
    </location>
</feature>
<organism evidence="2 3">
    <name type="scientific">Fusarium falciforme</name>
    <dbReference type="NCBI Taxonomy" id="195108"/>
    <lineage>
        <taxon>Eukaryota</taxon>
        <taxon>Fungi</taxon>
        <taxon>Dikarya</taxon>
        <taxon>Ascomycota</taxon>
        <taxon>Pezizomycotina</taxon>
        <taxon>Sordariomycetes</taxon>
        <taxon>Hypocreomycetidae</taxon>
        <taxon>Hypocreales</taxon>
        <taxon>Nectriaceae</taxon>
        <taxon>Fusarium</taxon>
        <taxon>Fusarium solani species complex</taxon>
    </lineage>
</organism>
<proteinExistence type="predicted"/>
<evidence type="ECO:0000313" key="3">
    <source>
        <dbReference type="Proteomes" id="UP001152087"/>
    </source>
</evidence>
<dbReference type="EMBL" id="JAOQAV010000026">
    <property type="protein sequence ID" value="KAJ4184485.1"/>
    <property type="molecule type" value="Genomic_DNA"/>
</dbReference>
<reference evidence="2" key="1">
    <citation type="submission" date="2022-09" db="EMBL/GenBank/DDBJ databases">
        <title>Fusarium specimens isolated from Avocado Roots.</title>
        <authorList>
            <person name="Stajich J."/>
            <person name="Roper C."/>
            <person name="Heimlech-Rivalta G."/>
        </authorList>
    </citation>
    <scope>NUCLEOTIDE SEQUENCE</scope>
    <source>
        <strain evidence="2">A02</strain>
    </source>
</reference>
<evidence type="ECO:0000313" key="2">
    <source>
        <dbReference type="EMBL" id="KAJ4184485.1"/>
    </source>
</evidence>